<feature type="compositionally biased region" description="Polar residues" evidence="6">
    <location>
        <begin position="19"/>
        <end position="32"/>
    </location>
</feature>
<dbReference type="AlphaFoldDB" id="A0A9P8CSS4"/>
<evidence type="ECO:0000256" key="4">
    <source>
        <dbReference type="ARBA" id="ARBA00023163"/>
    </source>
</evidence>
<dbReference type="InterPro" id="IPR001138">
    <property type="entry name" value="Zn2Cys6_DnaBD"/>
</dbReference>
<keyword evidence="3" id="KW-0238">DNA-binding</keyword>
<dbReference type="PROSITE" id="PS00463">
    <property type="entry name" value="ZN2_CY6_FUNGAL_1"/>
    <property type="match status" value="1"/>
</dbReference>
<dbReference type="InterPro" id="IPR036864">
    <property type="entry name" value="Zn2-C6_fun-type_DNA-bd_sf"/>
</dbReference>
<evidence type="ECO:0000256" key="2">
    <source>
        <dbReference type="ARBA" id="ARBA00023015"/>
    </source>
</evidence>
<dbReference type="Proteomes" id="UP000887229">
    <property type="component" value="Unassembled WGS sequence"/>
</dbReference>
<reference evidence="8" key="1">
    <citation type="journal article" date="2021" name="IMA Fungus">
        <title>Genomic characterization of three marine fungi, including Emericellopsis atlantica sp. nov. with signatures of a generalist lifestyle and marine biomass degradation.</title>
        <authorList>
            <person name="Hagestad O.C."/>
            <person name="Hou L."/>
            <person name="Andersen J.H."/>
            <person name="Hansen E.H."/>
            <person name="Altermark B."/>
            <person name="Li C."/>
            <person name="Kuhnert E."/>
            <person name="Cox R.J."/>
            <person name="Crous P.W."/>
            <person name="Spatafora J.W."/>
            <person name="Lail K."/>
            <person name="Amirebrahimi M."/>
            <person name="Lipzen A."/>
            <person name="Pangilinan J."/>
            <person name="Andreopoulos W."/>
            <person name="Hayes R.D."/>
            <person name="Ng V."/>
            <person name="Grigoriev I.V."/>
            <person name="Jackson S.A."/>
            <person name="Sutton T.D.S."/>
            <person name="Dobson A.D.W."/>
            <person name="Rama T."/>
        </authorList>
    </citation>
    <scope>NUCLEOTIDE SEQUENCE</scope>
    <source>
        <strain evidence="8">TS7</strain>
    </source>
</reference>
<evidence type="ECO:0000256" key="5">
    <source>
        <dbReference type="ARBA" id="ARBA00023242"/>
    </source>
</evidence>
<comment type="caution">
    <text evidence="8">The sequence shown here is derived from an EMBL/GenBank/DDBJ whole genome shotgun (WGS) entry which is preliminary data.</text>
</comment>
<protein>
    <submittedName>
        <fullName evidence="8">C6 transcription factor</fullName>
    </submittedName>
</protein>
<evidence type="ECO:0000313" key="8">
    <source>
        <dbReference type="EMBL" id="KAG9258133.1"/>
    </source>
</evidence>
<dbReference type="GO" id="GO:0008270">
    <property type="term" value="F:zinc ion binding"/>
    <property type="evidence" value="ECO:0007669"/>
    <property type="project" value="InterPro"/>
</dbReference>
<dbReference type="GO" id="GO:0000981">
    <property type="term" value="F:DNA-binding transcription factor activity, RNA polymerase II-specific"/>
    <property type="evidence" value="ECO:0007669"/>
    <property type="project" value="InterPro"/>
</dbReference>
<dbReference type="EMBL" id="MU251244">
    <property type="protein sequence ID" value="KAG9258133.1"/>
    <property type="molecule type" value="Genomic_DNA"/>
</dbReference>
<sequence length="761" mass="84146">MAPSTQQSSPFSGDEANSDESTLPNARPQPSTAKWGAACASCATAKAKCIRSNPQSGAKCDRCERLFKDCAAQVHRPRKKRVAKPSKTVQLENKLNDLYSLFKHGELKNGDVDEDKLGTLLDPCVSATSRKPSASPVDSDRDWTVPKEYNSRAPPSCICRLDGGHVPPIPDSDETLLDTYRRELVPVHPFVVVPATTSAAQLKTERPFLMSAIRMVASFRSLRSMRAQMYYLMQQISERMLIQSERSLDLLLGIIVIIGYYQYHCFTHAQISNLIMMAQALAGDLGLKSMPTRSERSTLMMVKPLDVQPRTNEERRALAGVWFLSSALALGFGKTESMRYTRYLDQCVQELATGLEYETDVMLMNLVRVQYLSDRISRFNVQDHSTDEMPLFSTAQVSRTSYVAAFQAELDELRQKLPLELKVNRILQAHINSAVLRLYAPPIIDSNLVHQMAECLTTPPDGGCSPLEELYRSRNALIDWFENWLAIPTSSYYCQTTATCSLIVHACSMLGRWAKLIAPTKAHNIDTNLSHEDLREDCHSSPSSKGPSRGATSALTPAPSDSSAEKEPCEHNHPLRQKDSDPSLPVAVVNLQSRLKRQSGLHIDVPSILCTIQTRFKQVSTTLQSRSLDRSAADDPNIWGMSAAKMLILRSKLEQWADLVVAGTEALSLEDRGPHDAVMGDVGGSLMDMNNAFARDLYVPGFDFGADAWGDPNGWLMDMCVFGEGGVNPFDGNGLDWDPMVVNSVGSVEHVTHGDGPLYQG</sequence>
<organism evidence="8 9">
    <name type="scientific">Emericellopsis atlantica</name>
    <dbReference type="NCBI Taxonomy" id="2614577"/>
    <lineage>
        <taxon>Eukaryota</taxon>
        <taxon>Fungi</taxon>
        <taxon>Dikarya</taxon>
        <taxon>Ascomycota</taxon>
        <taxon>Pezizomycotina</taxon>
        <taxon>Sordariomycetes</taxon>
        <taxon>Hypocreomycetidae</taxon>
        <taxon>Hypocreales</taxon>
        <taxon>Bionectriaceae</taxon>
        <taxon>Emericellopsis</taxon>
    </lineage>
</organism>
<dbReference type="OrthoDB" id="5226580at2759"/>
<dbReference type="Gene3D" id="4.10.240.10">
    <property type="entry name" value="Zn(2)-C6 fungal-type DNA-binding domain"/>
    <property type="match status" value="1"/>
</dbReference>
<feature type="region of interest" description="Disordered" evidence="6">
    <location>
        <begin position="1"/>
        <end position="33"/>
    </location>
</feature>
<dbReference type="PANTHER" id="PTHR31845">
    <property type="entry name" value="FINGER DOMAIN PROTEIN, PUTATIVE-RELATED"/>
    <property type="match status" value="1"/>
</dbReference>
<evidence type="ECO:0000256" key="1">
    <source>
        <dbReference type="ARBA" id="ARBA00004123"/>
    </source>
</evidence>
<evidence type="ECO:0000313" key="9">
    <source>
        <dbReference type="Proteomes" id="UP000887229"/>
    </source>
</evidence>
<dbReference type="GO" id="GO:0005634">
    <property type="term" value="C:nucleus"/>
    <property type="evidence" value="ECO:0007669"/>
    <property type="project" value="UniProtKB-SubCell"/>
</dbReference>
<feature type="domain" description="Zn(2)-C6 fungal-type" evidence="7">
    <location>
        <begin position="38"/>
        <end position="70"/>
    </location>
</feature>
<dbReference type="GO" id="GO:0000976">
    <property type="term" value="F:transcription cis-regulatory region binding"/>
    <property type="evidence" value="ECO:0007669"/>
    <property type="project" value="TreeGrafter"/>
</dbReference>
<feature type="compositionally biased region" description="Basic and acidic residues" evidence="6">
    <location>
        <begin position="563"/>
        <end position="581"/>
    </location>
</feature>
<dbReference type="GeneID" id="70289927"/>
<keyword evidence="9" id="KW-1185">Reference proteome</keyword>
<dbReference type="InterPro" id="IPR051089">
    <property type="entry name" value="prtT"/>
</dbReference>
<gene>
    <name evidence="8" type="ORF">F5Z01DRAFT_320710</name>
</gene>
<dbReference type="RefSeq" id="XP_046122057.1">
    <property type="nucleotide sequence ID" value="XM_046259024.1"/>
</dbReference>
<name>A0A9P8CSS4_9HYPO</name>
<evidence type="ECO:0000256" key="6">
    <source>
        <dbReference type="SAM" id="MobiDB-lite"/>
    </source>
</evidence>
<dbReference type="PANTHER" id="PTHR31845:SF10">
    <property type="entry name" value="ZN(II)2CYS6 TRANSCRIPTION FACTOR (EUROFUNG)"/>
    <property type="match status" value="1"/>
</dbReference>
<evidence type="ECO:0000256" key="3">
    <source>
        <dbReference type="ARBA" id="ARBA00023125"/>
    </source>
</evidence>
<evidence type="ECO:0000259" key="7">
    <source>
        <dbReference type="PROSITE" id="PS00463"/>
    </source>
</evidence>
<keyword evidence="4" id="KW-0804">Transcription</keyword>
<keyword evidence="2" id="KW-0805">Transcription regulation</keyword>
<feature type="compositionally biased region" description="Polar residues" evidence="6">
    <location>
        <begin position="540"/>
        <end position="562"/>
    </location>
</feature>
<keyword evidence="5" id="KW-0539">Nucleus</keyword>
<comment type="subcellular location">
    <subcellularLocation>
        <location evidence="1">Nucleus</location>
    </subcellularLocation>
</comment>
<accession>A0A9P8CSS4</accession>
<feature type="compositionally biased region" description="Polar residues" evidence="6">
    <location>
        <begin position="1"/>
        <end position="11"/>
    </location>
</feature>
<feature type="region of interest" description="Disordered" evidence="6">
    <location>
        <begin position="533"/>
        <end position="583"/>
    </location>
</feature>
<proteinExistence type="predicted"/>